<evidence type="ECO:0000313" key="1">
    <source>
        <dbReference type="EMBL" id="AGR46943.1"/>
    </source>
</evidence>
<name>S5M8W6_9CAUD</name>
<sequence>MSSLCYVMTGISGLKLKEGGRSMKKAVKVLEALMYGNIDVKMDGMDLVYSREHEGIFFKGEKFEHGQPVEQGKGTPVLLNADFDLNYFIRKCEEMPDHEILGIVGSLALTKQVHKKRKPREGVQLGSEYGWWNNKEDDIYNRMVDKDEEDSNN</sequence>
<evidence type="ECO:0000313" key="2">
    <source>
        <dbReference type="Proteomes" id="UP000015093"/>
    </source>
</evidence>
<dbReference type="KEGG" id="vg:26642385"/>
<accession>S5M8W6</accession>
<dbReference type="Proteomes" id="UP000015093">
    <property type="component" value="Segment"/>
</dbReference>
<organism evidence="1 2">
    <name type="scientific">Bacillus phage Shanette</name>
    <dbReference type="NCBI Taxonomy" id="1296656"/>
    <lineage>
        <taxon>Viruses</taxon>
        <taxon>Duplodnaviria</taxon>
        <taxon>Heunggongvirae</taxon>
        <taxon>Uroviricota</taxon>
        <taxon>Caudoviricetes</taxon>
        <taxon>Herelleviridae</taxon>
        <taxon>Spounavirinae</taxon>
        <taxon>Siminovitchvirus</taxon>
        <taxon>Siminovitchvirus shanette</taxon>
    </lineage>
</organism>
<proteinExistence type="predicted"/>
<protein>
    <submittedName>
        <fullName evidence="1">Uncharacterized protein</fullName>
    </submittedName>
</protein>
<dbReference type="GeneID" id="26642385"/>
<dbReference type="EMBL" id="KC595513">
    <property type="protein sequence ID" value="AGR46943.1"/>
    <property type="molecule type" value="Genomic_DNA"/>
</dbReference>
<gene>
    <name evidence="1" type="ORF">SHANETTE_42</name>
</gene>
<keyword evidence="2" id="KW-1185">Reference proteome</keyword>
<reference evidence="1 2" key="1">
    <citation type="journal article" date="2014" name="Genome Announc.">
        <title>Genome Sequences of Three Novel Bacillus cereus Bacteriophages.</title>
        <authorList>
            <person name="Grose J.H."/>
            <person name="Jensen J.D."/>
            <person name="Merrill B.D."/>
            <person name="Fisher J.N."/>
            <person name="Burnett S.H."/>
            <person name="Breakwell D.P."/>
        </authorList>
    </citation>
    <scope>NUCLEOTIDE SEQUENCE [LARGE SCALE GENOMIC DNA]</scope>
</reference>
<dbReference type="RefSeq" id="YP_009216040.1">
    <property type="nucleotide sequence ID" value="NC_028983.1"/>
</dbReference>